<evidence type="ECO:0000256" key="10">
    <source>
        <dbReference type="ARBA" id="ARBA00022741"/>
    </source>
</evidence>
<dbReference type="FunFam" id="3.40.190.10:FF:000082">
    <property type="entry name" value="ATP phosphoribosyltransferase"/>
    <property type="match status" value="1"/>
</dbReference>
<dbReference type="InterPro" id="IPR015867">
    <property type="entry name" value="N-reg_PII/ATP_PRibTrfase_C"/>
</dbReference>
<dbReference type="InterPro" id="IPR013115">
    <property type="entry name" value="HisG_C"/>
</dbReference>
<comment type="catalytic activity">
    <reaction evidence="1">
        <text>1-(5-phospho-beta-D-ribosyl)-ATP + diphosphate = 5-phospho-alpha-D-ribose 1-diphosphate + ATP</text>
        <dbReference type="Rhea" id="RHEA:18473"/>
        <dbReference type="ChEBI" id="CHEBI:30616"/>
        <dbReference type="ChEBI" id="CHEBI:33019"/>
        <dbReference type="ChEBI" id="CHEBI:58017"/>
        <dbReference type="ChEBI" id="CHEBI:73183"/>
        <dbReference type="EC" id="2.4.2.17"/>
    </reaction>
</comment>
<evidence type="ECO:0000256" key="8">
    <source>
        <dbReference type="ARBA" id="ARBA00022676"/>
    </source>
</evidence>
<keyword evidence="6" id="KW-0963">Cytoplasm</keyword>
<evidence type="ECO:0000256" key="4">
    <source>
        <dbReference type="ARBA" id="ARBA00011946"/>
    </source>
</evidence>
<dbReference type="InterPro" id="IPR018198">
    <property type="entry name" value="ATP_PRibTrfase_CS"/>
</dbReference>
<dbReference type="PANTHER" id="PTHR21403:SF8">
    <property type="entry name" value="ATP PHOSPHORIBOSYLTRANSFERASE"/>
    <property type="match status" value="1"/>
</dbReference>
<evidence type="ECO:0000256" key="3">
    <source>
        <dbReference type="ARBA" id="ARBA00004667"/>
    </source>
</evidence>
<keyword evidence="9" id="KW-0808">Transferase</keyword>
<dbReference type="InterPro" id="IPR001348">
    <property type="entry name" value="ATP_PRibTrfase_HisG"/>
</dbReference>
<dbReference type="InterPro" id="IPR011322">
    <property type="entry name" value="N-reg_PII-like_a/b"/>
</dbReference>
<keyword evidence="10" id="KW-0547">Nucleotide-binding</keyword>
<organism evidence="15 16">
    <name type="scientific">Cyclostephanos tholiformis</name>
    <dbReference type="NCBI Taxonomy" id="382380"/>
    <lineage>
        <taxon>Eukaryota</taxon>
        <taxon>Sar</taxon>
        <taxon>Stramenopiles</taxon>
        <taxon>Ochrophyta</taxon>
        <taxon>Bacillariophyta</taxon>
        <taxon>Coscinodiscophyceae</taxon>
        <taxon>Thalassiosirophycidae</taxon>
        <taxon>Stephanodiscales</taxon>
        <taxon>Stephanodiscaceae</taxon>
        <taxon>Cyclostephanos</taxon>
    </lineage>
</organism>
<dbReference type="HAMAP" id="MF_00079">
    <property type="entry name" value="HisG_Long"/>
    <property type="match status" value="1"/>
</dbReference>
<sequence>MASHNPDHCLFAVPKKGRLYEKVTDMLKGAGVEYHREPRLDIAICKDMNMTVVFLPAADISKYVGEGNVDIGVTGVDIVEESESDVVRVMDLGFGKCKLCVQAQTSSNVTDVRTLAGKRIVTSFPTLARKFFDPLDKEMGVTTSINFVSGSVEAACGLGLADAIVDLVETGTTMKAAGLEIVATLLETEAILITNPNSKHKDIVNLLQHRIQGYITSQKFVMVSYNCSADVLQDVTKITPGKRAPTITNLTDGGHAVSSLVMKKQIVKVMDELHLAGATDILVFDLANSRM</sequence>
<feature type="domain" description="Histidine biosynthesis HisG C-terminal" evidence="14">
    <location>
        <begin position="218"/>
        <end position="288"/>
    </location>
</feature>
<evidence type="ECO:0000256" key="1">
    <source>
        <dbReference type="ARBA" id="ARBA00000915"/>
    </source>
</evidence>
<accession>A0ABD3SRS5</accession>
<dbReference type="GO" id="GO:0003879">
    <property type="term" value="F:ATP phosphoribosyltransferase activity"/>
    <property type="evidence" value="ECO:0007669"/>
    <property type="project" value="UniProtKB-EC"/>
</dbReference>
<keyword evidence="8" id="KW-0328">Glycosyltransferase</keyword>
<dbReference type="NCBIfam" id="TIGR00070">
    <property type="entry name" value="hisG"/>
    <property type="match status" value="1"/>
</dbReference>
<evidence type="ECO:0000256" key="12">
    <source>
        <dbReference type="ARBA" id="ARBA00023102"/>
    </source>
</evidence>
<dbReference type="Pfam" id="PF08029">
    <property type="entry name" value="HisG_C"/>
    <property type="match status" value="1"/>
</dbReference>
<comment type="subcellular location">
    <subcellularLocation>
        <location evidence="2">Cytoplasm</location>
    </subcellularLocation>
</comment>
<evidence type="ECO:0000259" key="13">
    <source>
        <dbReference type="Pfam" id="PF01634"/>
    </source>
</evidence>
<dbReference type="GO" id="GO:0005524">
    <property type="term" value="F:ATP binding"/>
    <property type="evidence" value="ECO:0007669"/>
    <property type="project" value="UniProtKB-KW"/>
</dbReference>
<keyword evidence="16" id="KW-1185">Reference proteome</keyword>
<gene>
    <name evidence="15" type="ORF">ACHAXA_006723</name>
</gene>
<evidence type="ECO:0000259" key="14">
    <source>
        <dbReference type="Pfam" id="PF08029"/>
    </source>
</evidence>
<dbReference type="NCBIfam" id="TIGR03455">
    <property type="entry name" value="HisG_C-term"/>
    <property type="match status" value="1"/>
</dbReference>
<dbReference type="Proteomes" id="UP001530377">
    <property type="component" value="Unassembled WGS sequence"/>
</dbReference>
<dbReference type="Pfam" id="PF01634">
    <property type="entry name" value="HisG"/>
    <property type="match status" value="1"/>
</dbReference>
<comment type="pathway">
    <text evidence="3">Amino-acid biosynthesis; L-histidine biosynthesis; L-histidine from 5-phospho-alpha-D-ribose 1-diphosphate: step 1/9.</text>
</comment>
<evidence type="ECO:0000256" key="11">
    <source>
        <dbReference type="ARBA" id="ARBA00022840"/>
    </source>
</evidence>
<dbReference type="InterPro" id="IPR020621">
    <property type="entry name" value="ATP-PRT_HisG_long"/>
</dbReference>
<dbReference type="EMBL" id="JALLPB020000007">
    <property type="protein sequence ID" value="KAL3827168.1"/>
    <property type="molecule type" value="Genomic_DNA"/>
</dbReference>
<dbReference type="SUPFAM" id="SSF53850">
    <property type="entry name" value="Periplasmic binding protein-like II"/>
    <property type="match status" value="1"/>
</dbReference>
<keyword evidence="7" id="KW-0028">Amino-acid biosynthesis</keyword>
<evidence type="ECO:0000256" key="6">
    <source>
        <dbReference type="ARBA" id="ARBA00022490"/>
    </source>
</evidence>
<evidence type="ECO:0000256" key="5">
    <source>
        <dbReference type="ARBA" id="ARBA00020998"/>
    </source>
</evidence>
<evidence type="ECO:0000313" key="16">
    <source>
        <dbReference type="Proteomes" id="UP001530377"/>
    </source>
</evidence>
<evidence type="ECO:0000256" key="7">
    <source>
        <dbReference type="ARBA" id="ARBA00022605"/>
    </source>
</evidence>
<feature type="domain" description="ATP phosphoribosyltransferase catalytic" evidence="13">
    <location>
        <begin position="57"/>
        <end position="212"/>
    </location>
</feature>
<dbReference type="PROSITE" id="PS01316">
    <property type="entry name" value="ATP_P_PHORIBOSYLTR"/>
    <property type="match status" value="1"/>
</dbReference>
<evidence type="ECO:0000256" key="2">
    <source>
        <dbReference type="ARBA" id="ARBA00004496"/>
    </source>
</evidence>
<name>A0ABD3SRS5_9STRA</name>
<dbReference type="GO" id="GO:0000105">
    <property type="term" value="P:L-histidine biosynthetic process"/>
    <property type="evidence" value="ECO:0007669"/>
    <property type="project" value="UniProtKB-KW"/>
</dbReference>
<dbReference type="Gene3D" id="3.30.70.120">
    <property type="match status" value="1"/>
</dbReference>
<dbReference type="AlphaFoldDB" id="A0ABD3SRS5"/>
<reference evidence="15 16" key="1">
    <citation type="submission" date="2024-10" db="EMBL/GenBank/DDBJ databases">
        <title>Updated reference genomes for cyclostephanoid diatoms.</title>
        <authorList>
            <person name="Roberts W.R."/>
            <person name="Alverson A.J."/>
        </authorList>
    </citation>
    <scope>NUCLEOTIDE SEQUENCE [LARGE SCALE GENOMIC DNA]</scope>
    <source>
        <strain evidence="15 16">AJA228-03</strain>
    </source>
</reference>
<comment type="caution">
    <text evidence="15">The sequence shown here is derived from an EMBL/GenBank/DDBJ whole genome shotgun (WGS) entry which is preliminary data.</text>
</comment>
<dbReference type="EC" id="2.4.2.17" evidence="4"/>
<dbReference type="SUPFAM" id="SSF54913">
    <property type="entry name" value="GlnB-like"/>
    <property type="match status" value="1"/>
</dbReference>
<evidence type="ECO:0000313" key="15">
    <source>
        <dbReference type="EMBL" id="KAL3827168.1"/>
    </source>
</evidence>
<dbReference type="PANTHER" id="PTHR21403">
    <property type="entry name" value="ATP PHOSPHORIBOSYLTRANSFERASE ATP-PRTASE"/>
    <property type="match status" value="1"/>
</dbReference>
<dbReference type="GO" id="GO:0005737">
    <property type="term" value="C:cytoplasm"/>
    <property type="evidence" value="ECO:0007669"/>
    <property type="project" value="UniProtKB-SubCell"/>
</dbReference>
<keyword evidence="12" id="KW-0368">Histidine biosynthesis</keyword>
<evidence type="ECO:0000256" key="9">
    <source>
        <dbReference type="ARBA" id="ARBA00022679"/>
    </source>
</evidence>
<dbReference type="Gene3D" id="3.40.190.10">
    <property type="entry name" value="Periplasmic binding protein-like II"/>
    <property type="match status" value="2"/>
</dbReference>
<dbReference type="InterPro" id="IPR013820">
    <property type="entry name" value="ATP_PRibTrfase_cat"/>
</dbReference>
<keyword evidence="11" id="KW-0067">ATP-binding</keyword>
<protein>
    <recommendedName>
        <fullName evidence="5">ATP phosphoribosyltransferase</fullName>
        <ecNumber evidence="4">2.4.2.17</ecNumber>
    </recommendedName>
</protein>
<proteinExistence type="inferred from homology"/>